<accession>A4E917</accession>
<name>A4E917_COLAA</name>
<sequence length="650" mass="68889">MLSAYTTSLCATAQVVLRPRFLGIAVVCRRFLRRFVELRVVQVGVEAALGEQLVVRALLDDVAVANHQDHVGVADRGQAVCDDKAGTALHQCIHGALNEFLGTGIDVGSRLVQNQRRAVGQNGTGDGHELALTLRQVSALLVNHKVITAGKRMDKVVATCGARGGLDLGVARVGASVADVLADGAVKQPGILQHHGKLAAQRRAVPVAHVDTLDAQRTAVHIVEALQQLDERGLAGAGGADDGDGLAGLRLAAKVVDDGLVGRIAKLDVIKLHMAGALFGNLRVGFLLLLGRGQELKDALGGGGHRLHRVAHVAQLLHGLRKVANVLDKALDVAGRGIAGQRELCAHHDDAHVAHVAHQTHERHHQARQELRAPATNKEAVVLAVEFLDRGLGAVEHLNDVLAGKILLDNAVDGAQNLLLLAEVRLREVNHHGQDNRSGRQREHGDAGERQADRQHHDEHADNLRHRRDELGHTLVERLTQRIDVVGDAAEHIALAVTVEVAHRNDSDLGGDLLAHAITNLLRDAGHEPALDQAADRARQIQTEQKAERLGDPDKVDIAGAVDLGNQALEQFGGNLAEHLGSHNVKDDRAHGKGDGGKHGNLVLADIAEQLPHGALKVLGLFAATHAAHAAHGTTLAGGLGNLSLGLVCH</sequence>
<dbReference type="AlphaFoldDB" id="A4E917"/>
<dbReference type="Proteomes" id="UP000002979">
    <property type="component" value="Unassembled WGS sequence"/>
</dbReference>
<evidence type="ECO:0000313" key="3">
    <source>
        <dbReference type="Proteomes" id="UP000002979"/>
    </source>
</evidence>
<gene>
    <name evidence="2" type="ORF">COLAER_00909</name>
</gene>
<organism evidence="2 3">
    <name type="scientific">Collinsella aerofaciens (strain ATCC 25986 / DSM 3979 / JCM 10188 / KCTC 3647 / NCTC 11838 / VPI 1003)</name>
    <dbReference type="NCBI Taxonomy" id="411903"/>
    <lineage>
        <taxon>Bacteria</taxon>
        <taxon>Bacillati</taxon>
        <taxon>Actinomycetota</taxon>
        <taxon>Coriobacteriia</taxon>
        <taxon>Coriobacteriales</taxon>
        <taxon>Coriobacteriaceae</taxon>
        <taxon>Collinsella</taxon>
    </lineage>
</organism>
<dbReference type="AntiFam" id="ANF00095">
    <property type="entry name" value="Shadow ORF (opposite ABC transporters)"/>
</dbReference>
<comment type="caution">
    <text evidence="2">The sequence shown here is derived from an EMBL/GenBank/DDBJ whole genome shotgun (WGS) entry which is preliminary data.</text>
</comment>
<proteinExistence type="predicted"/>
<feature type="region of interest" description="Disordered" evidence="1">
    <location>
        <begin position="431"/>
        <end position="465"/>
    </location>
</feature>
<evidence type="ECO:0000256" key="1">
    <source>
        <dbReference type="SAM" id="MobiDB-lite"/>
    </source>
</evidence>
<reference evidence="2 3" key="1">
    <citation type="submission" date="2007-01" db="EMBL/GenBank/DDBJ databases">
        <title>Draft genome sequence of Collinsella aerofaciens (ATCC 25986).</title>
        <authorList>
            <person name="Sudarsanam P."/>
            <person name="Ley R."/>
            <person name="Guruge J."/>
            <person name="Turnbaugh P.J."/>
            <person name="Mahowald M."/>
            <person name="Liep D."/>
            <person name="Gordon J."/>
        </authorList>
    </citation>
    <scope>NUCLEOTIDE SEQUENCE [LARGE SCALE GENOMIC DNA]</scope>
    <source>
        <strain evidence="3">ATCC 25986 / DSM 3979 / JCM 10188 / KCTC 3647 / NCTC 11838 / VPI 1003</strain>
    </source>
</reference>
<reference evidence="2 3" key="2">
    <citation type="submission" date="2007-04" db="EMBL/GenBank/DDBJ databases">
        <authorList>
            <person name="Fulton L."/>
            <person name="Clifton S."/>
            <person name="Fulton B."/>
            <person name="Xu J."/>
            <person name="Minx P."/>
            <person name="Mardis E.R."/>
            <person name="Wilson R.K."/>
        </authorList>
    </citation>
    <scope>NUCLEOTIDE SEQUENCE [LARGE SCALE GENOMIC DNA]</scope>
    <source>
        <strain evidence="3">ATCC 25986 / DSM 3979 / JCM 10188 / KCTC 3647 / NCTC 11838 / VPI 1003</strain>
    </source>
</reference>
<evidence type="ECO:0008006" key="4">
    <source>
        <dbReference type="Google" id="ProtNLM"/>
    </source>
</evidence>
<protein>
    <recommendedName>
        <fullName evidence="4">NAD-specific glutamate dehydrogenase</fullName>
    </recommendedName>
</protein>
<evidence type="ECO:0000313" key="2">
    <source>
        <dbReference type="EMBL" id="EBA39762.1"/>
    </source>
</evidence>
<dbReference type="EMBL" id="AAVN02000003">
    <property type="protein sequence ID" value="EBA39762.1"/>
    <property type="molecule type" value="Genomic_DNA"/>
</dbReference>